<dbReference type="AlphaFoldDB" id="A0AAV2NHR0"/>
<gene>
    <name evidence="2" type="ORF">LPLAT_LOCUS4650</name>
</gene>
<sequence length="70" mass="7634">MLRCGCMGMSVGKESFATDPIPYRFVRKPKTVSGSGMDIMQKPGTDPSSWKGGSPCARDQVTRESVELHI</sequence>
<evidence type="ECO:0000313" key="2">
    <source>
        <dbReference type="EMBL" id="CAL1678866.1"/>
    </source>
</evidence>
<feature type="compositionally biased region" description="Basic and acidic residues" evidence="1">
    <location>
        <begin position="60"/>
        <end position="70"/>
    </location>
</feature>
<protein>
    <submittedName>
        <fullName evidence="2">Uncharacterized protein</fullName>
    </submittedName>
</protein>
<evidence type="ECO:0000313" key="3">
    <source>
        <dbReference type="Proteomes" id="UP001497644"/>
    </source>
</evidence>
<reference evidence="2" key="1">
    <citation type="submission" date="2024-04" db="EMBL/GenBank/DDBJ databases">
        <authorList>
            <consortium name="Molecular Ecology Group"/>
        </authorList>
    </citation>
    <scope>NUCLEOTIDE SEQUENCE</scope>
</reference>
<feature type="region of interest" description="Disordered" evidence="1">
    <location>
        <begin position="33"/>
        <end position="70"/>
    </location>
</feature>
<accession>A0AAV2NHR0</accession>
<keyword evidence="3" id="KW-1185">Reference proteome</keyword>
<dbReference type="EMBL" id="OZ034838">
    <property type="protein sequence ID" value="CAL1678866.1"/>
    <property type="molecule type" value="Genomic_DNA"/>
</dbReference>
<evidence type="ECO:0000256" key="1">
    <source>
        <dbReference type="SAM" id="MobiDB-lite"/>
    </source>
</evidence>
<name>A0AAV2NHR0_9HYME</name>
<proteinExistence type="predicted"/>
<organism evidence="2 3">
    <name type="scientific">Lasius platythorax</name>
    <dbReference type="NCBI Taxonomy" id="488582"/>
    <lineage>
        <taxon>Eukaryota</taxon>
        <taxon>Metazoa</taxon>
        <taxon>Ecdysozoa</taxon>
        <taxon>Arthropoda</taxon>
        <taxon>Hexapoda</taxon>
        <taxon>Insecta</taxon>
        <taxon>Pterygota</taxon>
        <taxon>Neoptera</taxon>
        <taxon>Endopterygota</taxon>
        <taxon>Hymenoptera</taxon>
        <taxon>Apocrita</taxon>
        <taxon>Aculeata</taxon>
        <taxon>Formicoidea</taxon>
        <taxon>Formicidae</taxon>
        <taxon>Formicinae</taxon>
        <taxon>Lasius</taxon>
        <taxon>Lasius</taxon>
    </lineage>
</organism>
<dbReference type="Proteomes" id="UP001497644">
    <property type="component" value="Chromosome 15"/>
</dbReference>